<comment type="caution">
    <text evidence="3">The sequence shown here is derived from an EMBL/GenBank/DDBJ whole genome shotgun (WGS) entry which is preliminary data.</text>
</comment>
<accession>A0A917K926</accession>
<reference evidence="3" key="3">
    <citation type="submission" date="2020-09" db="EMBL/GenBank/DDBJ databases">
        <authorList>
            <person name="Sun Q."/>
            <person name="Zhou Y."/>
        </authorList>
    </citation>
    <scope>NUCLEOTIDE SEQUENCE</scope>
    <source>
        <strain evidence="3">CGMCC 4.7206</strain>
    </source>
</reference>
<feature type="compositionally biased region" description="Polar residues" evidence="1">
    <location>
        <begin position="65"/>
        <end position="81"/>
    </location>
</feature>
<name>A0A917K926_9PSEU</name>
<dbReference type="AlphaFoldDB" id="A0A917K926"/>
<evidence type="ECO:0000313" key="4">
    <source>
        <dbReference type="Proteomes" id="UP000597989"/>
    </source>
</evidence>
<reference evidence="2 5" key="2">
    <citation type="journal article" date="2019" name="Int. J. Syst. Evol. Microbiol.">
        <title>The Global Catalogue of Microorganisms (GCM) 10K type strain sequencing project: providing services to taxonomists for standard genome sequencing and annotation.</title>
        <authorList>
            <consortium name="The Broad Institute Genomics Platform"/>
            <consortium name="The Broad Institute Genome Sequencing Center for Infectious Disease"/>
            <person name="Wu L."/>
            <person name="Ma J."/>
        </authorList>
    </citation>
    <scope>NUCLEOTIDE SEQUENCE [LARGE SCALE GENOMIC DNA]</scope>
    <source>
        <strain evidence="2 5">JCM 10664</strain>
    </source>
</reference>
<organism evidence="3 4">
    <name type="scientific">Saccharopolyspora thermophila</name>
    <dbReference type="NCBI Taxonomy" id="89367"/>
    <lineage>
        <taxon>Bacteria</taxon>
        <taxon>Bacillati</taxon>
        <taxon>Actinomycetota</taxon>
        <taxon>Actinomycetes</taxon>
        <taxon>Pseudonocardiales</taxon>
        <taxon>Pseudonocardiaceae</taxon>
        <taxon>Saccharopolyspora</taxon>
    </lineage>
</organism>
<dbReference type="EMBL" id="BAAAHC010000010">
    <property type="protein sequence ID" value="GAA0524450.1"/>
    <property type="molecule type" value="Genomic_DNA"/>
</dbReference>
<dbReference type="Proteomes" id="UP000597989">
    <property type="component" value="Unassembled WGS sequence"/>
</dbReference>
<reference evidence="3 4" key="1">
    <citation type="journal article" date="2014" name="Int. J. Syst. Evol. Microbiol.">
        <title>Complete genome sequence of Corynebacterium casei LMG S-19264T (=DSM 44701T), isolated from a smear-ripened cheese.</title>
        <authorList>
            <consortium name="US DOE Joint Genome Institute (JGI-PGF)"/>
            <person name="Walter F."/>
            <person name="Albersmeier A."/>
            <person name="Kalinowski J."/>
            <person name="Ruckert C."/>
        </authorList>
    </citation>
    <scope>NUCLEOTIDE SEQUENCE [LARGE SCALE GENOMIC DNA]</scope>
    <source>
        <strain evidence="3 4">CGMCC 4.7206</strain>
    </source>
</reference>
<sequence length="118" mass="12125">MPGTCSPSSLVNTALTIRPWVAVAVIGPTGETSWAPLAGVNWTVGPGGTSAAAVDPAPEAPPLQPATSTATKPKINKLNSRDTLTGIPAGLHNSFMGNSPFDAMRHYACEQCAAMPRQ</sequence>
<dbReference type="EMBL" id="BMMT01000020">
    <property type="protein sequence ID" value="GGJ02433.1"/>
    <property type="molecule type" value="Genomic_DNA"/>
</dbReference>
<evidence type="ECO:0000313" key="5">
    <source>
        <dbReference type="Proteomes" id="UP001500220"/>
    </source>
</evidence>
<dbReference type="Proteomes" id="UP001500220">
    <property type="component" value="Unassembled WGS sequence"/>
</dbReference>
<evidence type="ECO:0000256" key="1">
    <source>
        <dbReference type="SAM" id="MobiDB-lite"/>
    </source>
</evidence>
<proteinExistence type="predicted"/>
<reference evidence="2" key="4">
    <citation type="submission" date="2023-12" db="EMBL/GenBank/DDBJ databases">
        <authorList>
            <person name="Sun Q."/>
            <person name="Inoue M."/>
        </authorList>
    </citation>
    <scope>NUCLEOTIDE SEQUENCE</scope>
    <source>
        <strain evidence="2">JCM 10664</strain>
    </source>
</reference>
<gene>
    <name evidence="2" type="ORF">GCM10009545_28430</name>
    <name evidence="3" type="ORF">GCM10011581_44500</name>
</gene>
<feature type="region of interest" description="Disordered" evidence="1">
    <location>
        <begin position="49"/>
        <end position="81"/>
    </location>
</feature>
<evidence type="ECO:0000313" key="3">
    <source>
        <dbReference type="EMBL" id="GGJ02433.1"/>
    </source>
</evidence>
<protein>
    <submittedName>
        <fullName evidence="3">Uncharacterized protein</fullName>
    </submittedName>
</protein>
<keyword evidence="5" id="KW-1185">Reference proteome</keyword>
<evidence type="ECO:0000313" key="2">
    <source>
        <dbReference type="EMBL" id="GAA0524450.1"/>
    </source>
</evidence>